<organism evidence="1 2">
    <name type="scientific">Frankliniella fusca</name>
    <dbReference type="NCBI Taxonomy" id="407009"/>
    <lineage>
        <taxon>Eukaryota</taxon>
        <taxon>Metazoa</taxon>
        <taxon>Ecdysozoa</taxon>
        <taxon>Arthropoda</taxon>
        <taxon>Hexapoda</taxon>
        <taxon>Insecta</taxon>
        <taxon>Pterygota</taxon>
        <taxon>Neoptera</taxon>
        <taxon>Paraneoptera</taxon>
        <taxon>Thysanoptera</taxon>
        <taxon>Terebrantia</taxon>
        <taxon>Thripoidea</taxon>
        <taxon>Thripidae</taxon>
        <taxon>Frankliniella</taxon>
    </lineage>
</organism>
<dbReference type="InterPro" id="IPR012337">
    <property type="entry name" value="RNaseH-like_sf"/>
</dbReference>
<dbReference type="GO" id="GO:0016829">
    <property type="term" value="F:lyase activity"/>
    <property type="evidence" value="ECO:0007669"/>
    <property type="project" value="UniProtKB-KW"/>
</dbReference>
<keyword evidence="1" id="KW-0456">Lyase</keyword>
<dbReference type="SUPFAM" id="SSF53098">
    <property type="entry name" value="Ribonuclease H-like"/>
    <property type="match status" value="1"/>
</dbReference>
<dbReference type="Proteomes" id="UP001219518">
    <property type="component" value="Unassembled WGS sequence"/>
</dbReference>
<accession>A0AAE1HAF5</accession>
<evidence type="ECO:0000313" key="1">
    <source>
        <dbReference type="EMBL" id="KAK3917741.1"/>
    </source>
</evidence>
<dbReference type="AlphaFoldDB" id="A0AAE1HAF5"/>
<gene>
    <name evidence="1" type="ORF">KUF71_007216</name>
</gene>
<reference evidence="1" key="2">
    <citation type="journal article" date="2023" name="BMC Genomics">
        <title>Pest status, molecular evolution, and epigenetic factors derived from the genome assembly of Frankliniella fusca, a thysanopteran phytovirus vector.</title>
        <authorList>
            <person name="Catto M.A."/>
            <person name="Labadie P.E."/>
            <person name="Jacobson A.L."/>
            <person name="Kennedy G.G."/>
            <person name="Srinivasan R."/>
            <person name="Hunt B.G."/>
        </authorList>
    </citation>
    <scope>NUCLEOTIDE SEQUENCE</scope>
    <source>
        <strain evidence="1">PL_HMW_Pooled</strain>
    </source>
</reference>
<protein>
    <submittedName>
        <fullName evidence="1">Argininosuccinate lyase</fullName>
    </submittedName>
</protein>
<sequence length="442" mass="50566">MLWKTIEGSLQKILERQILGKPRKSWEDWENHKENLGKPGSPQHVYTGRPYLRTPRLKSHFKQLIPTLRVSEKCTKGWKLHALFQDPCNRLYLLFLKPTTAEIARVNVLFQGDNIEVTRVFTDLRNVKYVFLRLILKPGRIPFRRDEDAFQRESDAETILRALEDREAYLPFSAMGCFEGGFTLGFTQLLGCLNRAGAPDQRVDTAQLLAEQGKCVEYLHHLCRELVSLLPDSKLCEALTGFALSTALCPVRVSRFPFRNLPLALLRTLETQVCECRTLVAPEADIDELKSQRLFFDGEVPSSSSNFWCGVYEYRENGVPVFRSIANLALRVLSLPFLNAVVERAFSVMNAIKTKARNRMGLEILMAIKRIRLRVIWSGCCKKFEPTDEMCPLFNCSMNERVNKEPAPDDDHEELDVLNEVDEILPPDTDTGHTISITELFS</sequence>
<keyword evidence="2" id="KW-1185">Reference proteome</keyword>
<proteinExistence type="predicted"/>
<dbReference type="EMBL" id="JAHWGI010000775">
    <property type="protein sequence ID" value="KAK3917741.1"/>
    <property type="molecule type" value="Genomic_DNA"/>
</dbReference>
<comment type="caution">
    <text evidence="1">The sequence shown here is derived from an EMBL/GenBank/DDBJ whole genome shotgun (WGS) entry which is preliminary data.</text>
</comment>
<name>A0AAE1HAF5_9NEOP</name>
<evidence type="ECO:0000313" key="2">
    <source>
        <dbReference type="Proteomes" id="UP001219518"/>
    </source>
</evidence>
<reference evidence="1" key="1">
    <citation type="submission" date="2021-07" db="EMBL/GenBank/DDBJ databases">
        <authorList>
            <person name="Catto M.A."/>
            <person name="Jacobson A."/>
            <person name="Kennedy G."/>
            <person name="Labadie P."/>
            <person name="Hunt B.G."/>
            <person name="Srinivasan R."/>
        </authorList>
    </citation>
    <scope>NUCLEOTIDE SEQUENCE</scope>
    <source>
        <strain evidence="1">PL_HMW_Pooled</strain>
        <tissue evidence="1">Head</tissue>
    </source>
</reference>